<feature type="domain" description="PAS" evidence="1">
    <location>
        <begin position="1"/>
        <end position="42"/>
    </location>
</feature>
<dbReference type="NCBIfam" id="TIGR00229">
    <property type="entry name" value="sensory_box"/>
    <property type="match status" value="1"/>
</dbReference>
<organism evidence="2 3">
    <name type="scientific">Thalassotalea loyana</name>
    <dbReference type="NCBI Taxonomy" id="280483"/>
    <lineage>
        <taxon>Bacteria</taxon>
        <taxon>Pseudomonadati</taxon>
        <taxon>Pseudomonadota</taxon>
        <taxon>Gammaproteobacteria</taxon>
        <taxon>Alteromonadales</taxon>
        <taxon>Colwelliaceae</taxon>
        <taxon>Thalassotalea</taxon>
    </lineage>
</organism>
<dbReference type="CDD" id="cd00130">
    <property type="entry name" value="PAS"/>
    <property type="match status" value="1"/>
</dbReference>
<sequence length="114" mass="13383">MKDFEEELKRNRYPVARTDGAGQFIEVNKAYEELTGYTLAELKNLTYRDLTPEKWLVYENNKVIKDVFVNGEMSYDKEYIHKSGKVIPINAQVFLVHSEDEQEQGMWGIFTALR</sequence>
<dbReference type="InterPro" id="IPR000014">
    <property type="entry name" value="PAS"/>
</dbReference>
<dbReference type="Pfam" id="PF08447">
    <property type="entry name" value="PAS_3"/>
    <property type="match status" value="1"/>
</dbReference>
<name>A0ABQ6HD37_9GAMM</name>
<protein>
    <recommendedName>
        <fullName evidence="1">PAS domain-containing protein</fullName>
    </recommendedName>
</protein>
<dbReference type="PROSITE" id="PS50112">
    <property type="entry name" value="PAS"/>
    <property type="match status" value="1"/>
</dbReference>
<reference evidence="2 3" key="1">
    <citation type="submission" date="2023-03" db="EMBL/GenBank/DDBJ databases">
        <title>Thalassotalea loyana LMG 22536T draft genome sequence.</title>
        <authorList>
            <person name="Sawabe T."/>
        </authorList>
    </citation>
    <scope>NUCLEOTIDE SEQUENCE [LARGE SCALE GENOMIC DNA]</scope>
    <source>
        <strain evidence="2 3">LMG 22536</strain>
    </source>
</reference>
<keyword evidence="3" id="KW-1185">Reference proteome</keyword>
<dbReference type="Gene3D" id="3.30.450.20">
    <property type="entry name" value="PAS domain"/>
    <property type="match status" value="1"/>
</dbReference>
<evidence type="ECO:0000313" key="2">
    <source>
        <dbReference type="EMBL" id="GLX85464.1"/>
    </source>
</evidence>
<comment type="caution">
    <text evidence="2">The sequence shown here is derived from an EMBL/GenBank/DDBJ whole genome shotgun (WGS) entry which is preliminary data.</text>
</comment>
<dbReference type="Proteomes" id="UP001157134">
    <property type="component" value="Unassembled WGS sequence"/>
</dbReference>
<proteinExistence type="predicted"/>
<dbReference type="InterPro" id="IPR035965">
    <property type="entry name" value="PAS-like_dom_sf"/>
</dbReference>
<dbReference type="InterPro" id="IPR013655">
    <property type="entry name" value="PAS_fold_3"/>
</dbReference>
<accession>A0ABQ6HD37</accession>
<gene>
    <name evidence="2" type="ORF">tloyanaT_17160</name>
</gene>
<evidence type="ECO:0000313" key="3">
    <source>
        <dbReference type="Proteomes" id="UP001157134"/>
    </source>
</evidence>
<dbReference type="EMBL" id="BSSV01000003">
    <property type="protein sequence ID" value="GLX85464.1"/>
    <property type="molecule type" value="Genomic_DNA"/>
</dbReference>
<evidence type="ECO:0000259" key="1">
    <source>
        <dbReference type="PROSITE" id="PS50112"/>
    </source>
</evidence>
<dbReference type="SUPFAM" id="SSF55785">
    <property type="entry name" value="PYP-like sensor domain (PAS domain)"/>
    <property type="match status" value="1"/>
</dbReference>